<accession>A0A2S8A7U1</accession>
<sequence>MSLIKSNLKSDIIAGIVVSLIAIPLCLGIALSSGMSPFAGMISGIIGGIVIGTLSRAQLSVSGPAAGLITIISTGIIDIGINGVLLAIFIAGLFQICLSLLRAGGIAYFFPSSVIEGMLAAIGITIIFKNLPTLLGFSEPIFKESGIEYYQRILSDITQYVNIIALITGLLALICMILWDKLKPTKLKTFPGAMIAVFIGFICYFIFKEQNFPFNNKELVQLPIIDSFASFTHLFAFPKFELIFNINVWILAVTIGLVASIETLLTIEATDKIDPLRRITPTNRELFAQGIGNSISGLIGGLPITSVIVRSKAGLDAGGRTKTTTIVHGFILLLGVLFLAKFLNMIPLASLSAILVVTGYKLCTPSLFKHVFSLSKHQWIPFIITVISILFTDLLKGVGIGMLVAIYFILRGNMKSCYTIYNTTIDGVKYIHLVLSDEISFLKKATIIKTLSRIKEGSNVIIDAEKTIYIDFDVLELIREFKKETAPMKNINVKLINFKDVYKIENNKDGVNLNSENIQSIKLSNENFKNFDAII</sequence>
<feature type="transmembrane region" description="Helical" evidence="5">
    <location>
        <begin position="12"/>
        <end position="31"/>
    </location>
</feature>
<feature type="transmembrane region" description="Helical" evidence="5">
    <location>
        <begin position="38"/>
        <end position="59"/>
    </location>
</feature>
<feature type="domain" description="SLC26A/SulP transporter" evidence="6">
    <location>
        <begin position="8"/>
        <end position="383"/>
    </location>
</feature>
<feature type="transmembrane region" description="Helical" evidence="5">
    <location>
        <begin position="160"/>
        <end position="178"/>
    </location>
</feature>
<feature type="transmembrane region" description="Helical" evidence="5">
    <location>
        <begin position="106"/>
        <end position="128"/>
    </location>
</feature>
<evidence type="ECO:0000259" key="6">
    <source>
        <dbReference type="Pfam" id="PF00916"/>
    </source>
</evidence>
<proteinExistence type="predicted"/>
<comment type="subcellular location">
    <subcellularLocation>
        <location evidence="1">Membrane</location>
        <topology evidence="1">Multi-pass membrane protein</topology>
    </subcellularLocation>
</comment>
<dbReference type="PANTHER" id="PTHR11814">
    <property type="entry name" value="SULFATE TRANSPORTER"/>
    <property type="match status" value="1"/>
</dbReference>
<dbReference type="AlphaFoldDB" id="A0A2S8A7U1"/>
<feature type="transmembrane region" description="Helical" evidence="5">
    <location>
        <begin position="190"/>
        <end position="207"/>
    </location>
</feature>
<evidence type="ECO:0000256" key="5">
    <source>
        <dbReference type="SAM" id="Phobius"/>
    </source>
</evidence>
<evidence type="ECO:0000313" key="7">
    <source>
        <dbReference type="EMBL" id="PQL90632.1"/>
    </source>
</evidence>
<feature type="transmembrane region" description="Helical" evidence="5">
    <location>
        <begin position="65"/>
        <end position="94"/>
    </location>
</feature>
<evidence type="ECO:0000256" key="1">
    <source>
        <dbReference type="ARBA" id="ARBA00004141"/>
    </source>
</evidence>
<keyword evidence="4 5" id="KW-0472">Membrane</keyword>
<dbReference type="RefSeq" id="WP_105247772.1">
    <property type="nucleotide sequence ID" value="NZ_PSZM01000046.1"/>
</dbReference>
<evidence type="ECO:0000313" key="8">
    <source>
        <dbReference type="Proteomes" id="UP000238042"/>
    </source>
</evidence>
<evidence type="ECO:0000256" key="3">
    <source>
        <dbReference type="ARBA" id="ARBA00022989"/>
    </source>
</evidence>
<dbReference type="Pfam" id="PF00916">
    <property type="entry name" value="Sulfate_transp"/>
    <property type="match status" value="1"/>
</dbReference>
<feature type="transmembrane region" description="Helical" evidence="5">
    <location>
        <begin position="379"/>
        <end position="410"/>
    </location>
</feature>
<keyword evidence="2 5" id="KW-0812">Transmembrane</keyword>
<dbReference type="GO" id="GO:0055085">
    <property type="term" value="P:transmembrane transport"/>
    <property type="evidence" value="ECO:0007669"/>
    <property type="project" value="InterPro"/>
</dbReference>
<dbReference type="Proteomes" id="UP000238042">
    <property type="component" value="Unassembled WGS sequence"/>
</dbReference>
<feature type="transmembrane region" description="Helical" evidence="5">
    <location>
        <begin position="287"/>
        <end position="309"/>
    </location>
</feature>
<keyword evidence="8" id="KW-1185">Reference proteome</keyword>
<evidence type="ECO:0000256" key="4">
    <source>
        <dbReference type="ARBA" id="ARBA00023136"/>
    </source>
</evidence>
<feature type="transmembrane region" description="Helical" evidence="5">
    <location>
        <begin position="248"/>
        <end position="267"/>
    </location>
</feature>
<comment type="caution">
    <text evidence="7">The sequence shown here is derived from an EMBL/GenBank/DDBJ whole genome shotgun (WGS) entry which is preliminary data.</text>
</comment>
<reference evidence="7 8" key="1">
    <citation type="submission" date="2018-02" db="EMBL/GenBank/DDBJ databases">
        <title>Genome sequences of Apibacter spp., gut symbionts of Asian honey bees.</title>
        <authorList>
            <person name="Kwong W.K."/>
            <person name="Steele M.I."/>
            <person name="Moran N.A."/>
        </authorList>
    </citation>
    <scope>NUCLEOTIDE SEQUENCE [LARGE SCALE GENOMIC DNA]</scope>
    <source>
        <strain evidence="8">wkB301</strain>
    </source>
</reference>
<keyword evidence="3 5" id="KW-1133">Transmembrane helix</keyword>
<dbReference type="InterPro" id="IPR001902">
    <property type="entry name" value="SLC26A/SulP_fam"/>
</dbReference>
<dbReference type="OrthoDB" id="9769739at2"/>
<name>A0A2S8A7U1_9FLAO</name>
<protein>
    <recommendedName>
        <fullName evidence="6">SLC26A/SulP transporter domain-containing protein</fullName>
    </recommendedName>
</protein>
<feature type="transmembrane region" description="Helical" evidence="5">
    <location>
        <begin position="330"/>
        <end position="359"/>
    </location>
</feature>
<evidence type="ECO:0000256" key="2">
    <source>
        <dbReference type="ARBA" id="ARBA00022692"/>
    </source>
</evidence>
<organism evidence="7 8">
    <name type="scientific">Apibacter adventoris</name>
    <dbReference type="NCBI Taxonomy" id="1679466"/>
    <lineage>
        <taxon>Bacteria</taxon>
        <taxon>Pseudomonadati</taxon>
        <taxon>Bacteroidota</taxon>
        <taxon>Flavobacteriia</taxon>
        <taxon>Flavobacteriales</taxon>
        <taxon>Weeksellaceae</taxon>
        <taxon>Apibacter</taxon>
    </lineage>
</organism>
<dbReference type="InterPro" id="IPR011547">
    <property type="entry name" value="SLC26A/SulP_dom"/>
</dbReference>
<gene>
    <name evidence="7" type="ORF">C4S77_12215</name>
</gene>
<dbReference type="GO" id="GO:0016020">
    <property type="term" value="C:membrane"/>
    <property type="evidence" value="ECO:0007669"/>
    <property type="project" value="UniProtKB-SubCell"/>
</dbReference>
<dbReference type="EMBL" id="PSZM01000046">
    <property type="protein sequence ID" value="PQL90632.1"/>
    <property type="molecule type" value="Genomic_DNA"/>
</dbReference>